<protein>
    <recommendedName>
        <fullName evidence="1">5-oxoprolinase subunit A</fullName>
        <shortName evidence="1">5-OPase subunit A</shortName>
        <ecNumber evidence="1">3.5.2.9</ecNumber>
    </recommendedName>
    <alternativeName>
        <fullName evidence="1">5-oxoprolinase (ATP-hydrolyzing) subunit A</fullName>
    </alternativeName>
</protein>
<comment type="caution">
    <text evidence="2">The sequence shown here is derived from an EMBL/GenBank/DDBJ whole genome shotgun (WGS) entry which is preliminary data.</text>
</comment>
<dbReference type="EMBL" id="JBJHQH010000025">
    <property type="protein sequence ID" value="MFK9094604.1"/>
    <property type="molecule type" value="Genomic_DNA"/>
</dbReference>
<evidence type="ECO:0000256" key="1">
    <source>
        <dbReference type="HAMAP-Rule" id="MF_00691"/>
    </source>
</evidence>
<dbReference type="NCBIfam" id="NF003814">
    <property type="entry name" value="PRK05406.1-3"/>
    <property type="match status" value="1"/>
</dbReference>
<dbReference type="PANTHER" id="PTHR30292">
    <property type="entry name" value="UNCHARACTERIZED PROTEIN YBGL-RELATED"/>
    <property type="match status" value="1"/>
</dbReference>
<keyword evidence="1" id="KW-0547">Nucleotide-binding</keyword>
<sequence length="256" mass="27899">MKFIDLNCDMGESFGAYKLGMDEEVIKLITSANIACGFHAGDPNVMDQTVAMAKEFGVGVGVHMGYPDLHGFGRRDMDISKRDLVNYIIYQIGALEAFCRKHRVDIQHIKSHGSMGNMSYVNRNVAEAVVEAVSLVLPEAKLFVIEGTEVHKAAVEKGVSVVFEVFADRAYTKEGTLVSRKFPGAVIKNPDVAADNIVRMVIEGKAKTLDGDYIPMKADSVCVHGDTAGALEIVRRVKTRLDEAGVTVAPVGTWHK</sequence>
<dbReference type="EC" id="3.5.2.9" evidence="1"/>
<gene>
    <name evidence="1" type="primary">pxpA</name>
    <name evidence="2" type="ORF">ACJEBI_24420</name>
</gene>
<comment type="subunit">
    <text evidence="1">Forms a complex composed of PxpA, PxpB and PxpC.</text>
</comment>
<comment type="similarity">
    <text evidence="1">Belongs to the LamB/PxpA family.</text>
</comment>
<dbReference type="InterPro" id="IPR005501">
    <property type="entry name" value="LamB/YcsF/PxpA-like"/>
</dbReference>
<dbReference type="Pfam" id="PF03746">
    <property type="entry name" value="LamB_YcsF"/>
    <property type="match status" value="1"/>
</dbReference>
<keyword evidence="1" id="KW-0378">Hydrolase</keyword>
<keyword evidence="3" id="KW-1185">Reference proteome</keyword>
<dbReference type="Gene3D" id="3.20.20.370">
    <property type="entry name" value="Glycoside hydrolase/deacetylase"/>
    <property type="match status" value="1"/>
</dbReference>
<keyword evidence="1" id="KW-0067">ATP-binding</keyword>
<evidence type="ECO:0000313" key="2">
    <source>
        <dbReference type="EMBL" id="MFK9094604.1"/>
    </source>
</evidence>
<comment type="function">
    <text evidence="1">Catalyzes the cleavage of 5-oxoproline to form L-glutamate coupled to the hydrolysis of ATP to ADP and inorganic phosphate.</text>
</comment>
<dbReference type="HAMAP" id="MF_00691">
    <property type="entry name" value="PxpA"/>
    <property type="match status" value="1"/>
</dbReference>
<dbReference type="Proteomes" id="UP001623041">
    <property type="component" value="Unassembled WGS sequence"/>
</dbReference>
<dbReference type="CDD" id="cd10787">
    <property type="entry name" value="LamB_YcsF_like"/>
    <property type="match status" value="1"/>
</dbReference>
<dbReference type="InterPro" id="IPR011330">
    <property type="entry name" value="Glyco_hydro/deAcase_b/a-brl"/>
</dbReference>
<accession>A0ABW8RQ97</accession>
<dbReference type="NCBIfam" id="NF003816">
    <property type="entry name" value="PRK05406.1-5"/>
    <property type="match status" value="1"/>
</dbReference>
<name>A0ABW8RQ97_9BACI</name>
<organism evidence="2 3">
    <name type="scientific">Bacillus salipaludis</name>
    <dbReference type="NCBI Taxonomy" id="2547811"/>
    <lineage>
        <taxon>Bacteria</taxon>
        <taxon>Bacillati</taxon>
        <taxon>Bacillota</taxon>
        <taxon>Bacilli</taxon>
        <taxon>Bacillales</taxon>
        <taxon>Bacillaceae</taxon>
        <taxon>Bacillus</taxon>
    </lineage>
</organism>
<reference evidence="2 3" key="1">
    <citation type="submission" date="2024-11" db="EMBL/GenBank/DDBJ databases">
        <authorList>
            <person name="Lucas J.A."/>
        </authorList>
    </citation>
    <scope>NUCLEOTIDE SEQUENCE [LARGE SCALE GENOMIC DNA]</scope>
    <source>
        <strain evidence="2 3">Z 5.4</strain>
    </source>
</reference>
<dbReference type="RefSeq" id="WP_406583069.1">
    <property type="nucleotide sequence ID" value="NZ_JBJHQH010000025.1"/>
</dbReference>
<proteinExistence type="inferred from homology"/>
<comment type="catalytic activity">
    <reaction evidence="1">
        <text>5-oxo-L-proline + ATP + 2 H2O = L-glutamate + ADP + phosphate + H(+)</text>
        <dbReference type="Rhea" id="RHEA:10348"/>
        <dbReference type="ChEBI" id="CHEBI:15377"/>
        <dbReference type="ChEBI" id="CHEBI:15378"/>
        <dbReference type="ChEBI" id="CHEBI:29985"/>
        <dbReference type="ChEBI" id="CHEBI:30616"/>
        <dbReference type="ChEBI" id="CHEBI:43474"/>
        <dbReference type="ChEBI" id="CHEBI:58402"/>
        <dbReference type="ChEBI" id="CHEBI:456216"/>
        <dbReference type="EC" id="3.5.2.9"/>
    </reaction>
</comment>
<dbReference type="SUPFAM" id="SSF88713">
    <property type="entry name" value="Glycoside hydrolase/deacetylase"/>
    <property type="match status" value="1"/>
</dbReference>
<evidence type="ECO:0000313" key="3">
    <source>
        <dbReference type="Proteomes" id="UP001623041"/>
    </source>
</evidence>
<dbReference type="PANTHER" id="PTHR30292:SF0">
    <property type="entry name" value="5-OXOPROLINASE SUBUNIT A"/>
    <property type="match status" value="1"/>
</dbReference>